<dbReference type="KEGG" id="salo:EF888_10360"/>
<keyword evidence="3" id="KW-0479">Metal-binding</keyword>
<organism evidence="5 6">
    <name type="scientific">Silicimonas algicola</name>
    <dbReference type="NCBI Taxonomy" id="1826607"/>
    <lineage>
        <taxon>Bacteria</taxon>
        <taxon>Pseudomonadati</taxon>
        <taxon>Pseudomonadota</taxon>
        <taxon>Alphaproteobacteria</taxon>
        <taxon>Rhodobacterales</taxon>
        <taxon>Paracoccaceae</taxon>
    </lineage>
</organism>
<keyword evidence="3" id="KW-0862">Zinc</keyword>
<dbReference type="PROSITE" id="PS50970">
    <property type="entry name" value="HCY"/>
    <property type="match status" value="1"/>
</dbReference>
<evidence type="ECO:0000256" key="1">
    <source>
        <dbReference type="ARBA" id="ARBA00022603"/>
    </source>
</evidence>
<keyword evidence="6" id="KW-1185">Reference proteome</keyword>
<dbReference type="OrthoDB" id="9803687at2"/>
<protein>
    <submittedName>
        <fullName evidence="5">Homocysteine S-methyltransferase</fullName>
    </submittedName>
</protein>
<dbReference type="PANTHER" id="PTHR11103:SF18">
    <property type="entry name" value="SLR1189 PROTEIN"/>
    <property type="match status" value="1"/>
</dbReference>
<evidence type="ECO:0000256" key="2">
    <source>
        <dbReference type="ARBA" id="ARBA00022679"/>
    </source>
</evidence>
<evidence type="ECO:0000256" key="3">
    <source>
        <dbReference type="PROSITE-ProRule" id="PRU00333"/>
    </source>
</evidence>
<dbReference type="EMBL" id="QGGV01000003">
    <property type="protein sequence ID" value="PWK57191.1"/>
    <property type="molecule type" value="Genomic_DNA"/>
</dbReference>
<evidence type="ECO:0000259" key="4">
    <source>
        <dbReference type="PROSITE" id="PS50970"/>
    </source>
</evidence>
<dbReference type="SUPFAM" id="SSF82282">
    <property type="entry name" value="Homocysteine S-methyltransferase"/>
    <property type="match status" value="1"/>
</dbReference>
<dbReference type="Gene3D" id="3.20.20.330">
    <property type="entry name" value="Homocysteine-binding-like domain"/>
    <property type="match status" value="1"/>
</dbReference>
<dbReference type="PANTHER" id="PTHR11103">
    <property type="entry name" value="SLR1189 PROTEIN"/>
    <property type="match status" value="1"/>
</dbReference>
<dbReference type="GO" id="GO:0046872">
    <property type="term" value="F:metal ion binding"/>
    <property type="evidence" value="ECO:0007669"/>
    <property type="project" value="UniProtKB-KW"/>
</dbReference>
<comment type="caution">
    <text evidence="5">The sequence shown here is derived from an EMBL/GenBank/DDBJ whole genome shotgun (WGS) entry which is preliminary data.</text>
</comment>
<reference evidence="5 6" key="1">
    <citation type="submission" date="2018-05" db="EMBL/GenBank/DDBJ databases">
        <title>Genomic Encyclopedia of Type Strains, Phase IV (KMG-IV): sequencing the most valuable type-strain genomes for metagenomic binning, comparative biology and taxonomic classification.</title>
        <authorList>
            <person name="Goeker M."/>
        </authorList>
    </citation>
    <scope>NUCLEOTIDE SEQUENCE [LARGE SCALE GENOMIC DNA]</scope>
    <source>
        <strain evidence="5 6">DSM 103371</strain>
    </source>
</reference>
<feature type="binding site" evidence="3">
    <location>
        <position position="297"/>
    </location>
    <ligand>
        <name>Zn(2+)</name>
        <dbReference type="ChEBI" id="CHEBI:29105"/>
    </ligand>
</feature>
<evidence type="ECO:0000313" key="6">
    <source>
        <dbReference type="Proteomes" id="UP000245390"/>
    </source>
</evidence>
<feature type="binding site" evidence="3">
    <location>
        <position position="296"/>
    </location>
    <ligand>
        <name>Zn(2+)</name>
        <dbReference type="ChEBI" id="CHEBI:29105"/>
    </ligand>
</feature>
<dbReference type="InterPro" id="IPR036589">
    <property type="entry name" value="HCY_dom_sf"/>
</dbReference>
<accession>A0A316G896</accession>
<dbReference type="Proteomes" id="UP000245390">
    <property type="component" value="Unassembled WGS sequence"/>
</dbReference>
<dbReference type="GO" id="GO:0032259">
    <property type="term" value="P:methylation"/>
    <property type="evidence" value="ECO:0007669"/>
    <property type="project" value="UniProtKB-KW"/>
</dbReference>
<feature type="binding site" evidence="3">
    <location>
        <position position="229"/>
    </location>
    <ligand>
        <name>Zn(2+)</name>
        <dbReference type="ChEBI" id="CHEBI:29105"/>
    </ligand>
</feature>
<dbReference type="RefSeq" id="WP_109758928.1">
    <property type="nucleotide sequence ID" value="NZ_CP034588.1"/>
</dbReference>
<keyword evidence="1 3" id="KW-0489">Methyltransferase</keyword>
<dbReference type="Pfam" id="PF02574">
    <property type="entry name" value="S-methyl_trans"/>
    <property type="match status" value="1"/>
</dbReference>
<comment type="cofactor">
    <cofactor evidence="3">
        <name>Zn(2+)</name>
        <dbReference type="ChEBI" id="CHEBI:29105"/>
    </cofactor>
</comment>
<sequence length="322" mass="34279">MTNARIERLMTADRPWVADGGLETTLIFHDGIDLPHFASCLLFDGESESGVKALERYFQSYIDLARTAGTGFVLDTATWRSGAFWADTLGRTEAGMERLTRASTAFAVGLRDAHETATLPILVNGVVGPAGDGYAPDRMHKPEAAAAIHAPQMRWMAEEGADLVSAMTMTHTGEAIGIAEAAREAGLPVVISFTVETDGRLVSGPTLAEAIAATEDATGGYPLFYMVNCAHPDHFADALSGDWTARIGGVRANASRMSHAELDAATELDDGNPEEFGALYAGFRDSLPDLRVIGGCCGSDERHIGCAARHLVPRHRDHAPAS</sequence>
<evidence type="ECO:0000313" key="5">
    <source>
        <dbReference type="EMBL" id="PWK57191.1"/>
    </source>
</evidence>
<dbReference type="AlphaFoldDB" id="A0A316G896"/>
<dbReference type="InterPro" id="IPR003726">
    <property type="entry name" value="HCY_dom"/>
</dbReference>
<keyword evidence="2 3" id="KW-0808">Transferase</keyword>
<proteinExistence type="predicted"/>
<dbReference type="GO" id="GO:0008168">
    <property type="term" value="F:methyltransferase activity"/>
    <property type="evidence" value="ECO:0007669"/>
    <property type="project" value="UniProtKB-UniRule"/>
</dbReference>
<gene>
    <name evidence="5" type="ORF">C8D95_103430</name>
</gene>
<feature type="domain" description="Hcy-binding" evidence="4">
    <location>
        <begin position="4"/>
        <end position="311"/>
    </location>
</feature>
<name>A0A316G896_9RHOB</name>